<dbReference type="InterPro" id="IPR013083">
    <property type="entry name" value="Znf_RING/FYVE/PHD"/>
</dbReference>
<evidence type="ECO:0000313" key="7">
    <source>
        <dbReference type="Proteomes" id="UP000827092"/>
    </source>
</evidence>
<organism evidence="6 7">
    <name type="scientific">Oedothorax gibbosus</name>
    <dbReference type="NCBI Taxonomy" id="931172"/>
    <lineage>
        <taxon>Eukaryota</taxon>
        <taxon>Metazoa</taxon>
        <taxon>Ecdysozoa</taxon>
        <taxon>Arthropoda</taxon>
        <taxon>Chelicerata</taxon>
        <taxon>Arachnida</taxon>
        <taxon>Araneae</taxon>
        <taxon>Araneomorphae</taxon>
        <taxon>Entelegynae</taxon>
        <taxon>Araneoidea</taxon>
        <taxon>Linyphiidae</taxon>
        <taxon>Erigoninae</taxon>
        <taxon>Oedothorax</taxon>
    </lineage>
</organism>
<accession>A0AAV6TSS5</accession>
<keyword evidence="3" id="KW-0862">Zinc</keyword>
<sequence length="295" mass="34380">MEVTEPIYVWRDPANSLHVMSCDPLQWTTSIRCQCRAELKRLTERDPYFVLVLVHQRITYLLYLAYRCVRCQDHCTYRPASPNRMAIHVTLCVSESNFHMPPSHNLNVHVDPSYFTFLKIVRLDDLFHDNDCNRLSCCACTRKLIERGFYRCQRKVNGLHLNCYTEPVGQELPSRLEPYVFEHLEHAWRQCMVGAILPTFDDEPWTFQRVRDDEPDAETVNGSGLSPKTIQDLPSIEITQDGVECNVCLQSLERNTQATQLPCQHVYHASCIRECLKRRNTCPTCRDIIPHSEHV</sequence>
<keyword evidence="2 4" id="KW-0863">Zinc-finger</keyword>
<dbReference type="Pfam" id="PF13639">
    <property type="entry name" value="zf-RING_2"/>
    <property type="match status" value="1"/>
</dbReference>
<evidence type="ECO:0000259" key="5">
    <source>
        <dbReference type="PROSITE" id="PS50089"/>
    </source>
</evidence>
<dbReference type="GO" id="GO:0008270">
    <property type="term" value="F:zinc ion binding"/>
    <property type="evidence" value="ECO:0007669"/>
    <property type="project" value="UniProtKB-KW"/>
</dbReference>
<evidence type="ECO:0000256" key="4">
    <source>
        <dbReference type="PROSITE-ProRule" id="PRU00175"/>
    </source>
</evidence>
<protein>
    <recommendedName>
        <fullName evidence="5">RING-type domain-containing protein</fullName>
    </recommendedName>
</protein>
<dbReference type="PANTHER" id="PTHR14155">
    <property type="entry name" value="RING FINGER DOMAIN-CONTAINING"/>
    <property type="match status" value="1"/>
</dbReference>
<comment type="caution">
    <text evidence="6">The sequence shown here is derived from an EMBL/GenBank/DDBJ whole genome shotgun (WGS) entry which is preliminary data.</text>
</comment>
<evidence type="ECO:0000313" key="6">
    <source>
        <dbReference type="EMBL" id="KAG8174606.1"/>
    </source>
</evidence>
<dbReference type="AlphaFoldDB" id="A0AAV6TSS5"/>
<evidence type="ECO:0000256" key="2">
    <source>
        <dbReference type="ARBA" id="ARBA00022771"/>
    </source>
</evidence>
<dbReference type="SMART" id="SM00184">
    <property type="entry name" value="RING"/>
    <property type="match status" value="1"/>
</dbReference>
<evidence type="ECO:0000256" key="1">
    <source>
        <dbReference type="ARBA" id="ARBA00022723"/>
    </source>
</evidence>
<proteinExistence type="predicted"/>
<reference evidence="6 7" key="1">
    <citation type="journal article" date="2022" name="Nat. Ecol. Evol.">
        <title>A masculinizing supergene underlies an exaggerated male reproductive morph in a spider.</title>
        <authorList>
            <person name="Hendrickx F."/>
            <person name="De Corte Z."/>
            <person name="Sonet G."/>
            <person name="Van Belleghem S.M."/>
            <person name="Kostlbacher S."/>
            <person name="Vangestel C."/>
        </authorList>
    </citation>
    <scope>NUCLEOTIDE SEQUENCE [LARGE SCALE GENOMIC DNA]</scope>
    <source>
        <strain evidence="6">W744_W776</strain>
    </source>
</reference>
<dbReference type="SUPFAM" id="SSF57850">
    <property type="entry name" value="RING/U-box"/>
    <property type="match status" value="1"/>
</dbReference>
<evidence type="ECO:0000256" key="3">
    <source>
        <dbReference type="ARBA" id="ARBA00022833"/>
    </source>
</evidence>
<dbReference type="PROSITE" id="PS50089">
    <property type="entry name" value="ZF_RING_2"/>
    <property type="match status" value="1"/>
</dbReference>
<dbReference type="InterPro" id="IPR001841">
    <property type="entry name" value="Znf_RING"/>
</dbReference>
<dbReference type="PANTHER" id="PTHR14155:SF610">
    <property type="entry name" value="OS01G0755700 PROTEIN"/>
    <property type="match status" value="1"/>
</dbReference>
<dbReference type="InterPro" id="IPR053238">
    <property type="entry name" value="RING-H2_zinc_finger"/>
</dbReference>
<keyword evidence="7" id="KW-1185">Reference proteome</keyword>
<dbReference type="EMBL" id="JAFNEN010001180">
    <property type="protein sequence ID" value="KAG8174606.1"/>
    <property type="molecule type" value="Genomic_DNA"/>
</dbReference>
<dbReference type="Proteomes" id="UP000827092">
    <property type="component" value="Unassembled WGS sequence"/>
</dbReference>
<feature type="domain" description="RING-type" evidence="5">
    <location>
        <begin position="245"/>
        <end position="286"/>
    </location>
</feature>
<gene>
    <name evidence="6" type="ORF">JTE90_000372</name>
</gene>
<name>A0AAV6TSS5_9ARAC</name>
<keyword evidence="1" id="KW-0479">Metal-binding</keyword>
<dbReference type="Gene3D" id="3.30.40.10">
    <property type="entry name" value="Zinc/RING finger domain, C3HC4 (zinc finger)"/>
    <property type="match status" value="1"/>
</dbReference>